<sequence>MISEYAKCAFITQNIGKVYIYDCQFKLLAHTVDLISSLFYNIENVIEIEGTAIIFTFQGKLISGLTLQCNAQVNMSSLNIRGLVTGSQLTIFYGICKELNSQVNLYKSSIQIEYDDLQAFYGFTYLSVSKFVLNQTELSVKGTQTEVFFGIAHELGPSQIENSSFNFKISSQKSYALVEVQVGSLSINNITVSGSITGNDVYGLIYEAQAAVVINNIIFSLVMNGANSCAFVFKITGSGSVSQNNISLSGIQSNAIAPSALAIGLTCPCPLGAWLVKGICHCTAYSIFDPDSQTCKCISGPLLNGICCPINSIMINSICVCQPINTVLDNGECKCTIMGQELTNLGLICKCKTTNSIVDTSKKCVCVSDATNNTATNTCECPSDSVFDSTSQTCICPKYAEMKNSVCICSQTLLKGSSMKNGQCACPADTSIELDECKCTTQNAILSNGICACGPNAYNQSNICTTCPSGSQLVNGVCEKQCRWLSFYKWKMQMFNNQCFIRFQWNMHLPFRLSQQHRYKRLRMPSQLHLQLRFVSLHLLNIIY</sequence>
<comment type="caution">
    <text evidence="1">The sequence shown here is derived from an EMBL/GenBank/DDBJ whole genome shotgun (WGS) entry which is preliminary data.</text>
</comment>
<evidence type="ECO:0000313" key="2">
    <source>
        <dbReference type="EMBL" id="CAL6015415.1"/>
    </source>
</evidence>
<dbReference type="EMBL" id="CATOUU010000699">
    <property type="protein sequence ID" value="CAI9942307.1"/>
    <property type="molecule type" value="Genomic_DNA"/>
</dbReference>
<reference evidence="2 3" key="2">
    <citation type="submission" date="2024-07" db="EMBL/GenBank/DDBJ databases">
        <authorList>
            <person name="Akdeniz Z."/>
        </authorList>
    </citation>
    <scope>NUCLEOTIDE SEQUENCE [LARGE SCALE GENOMIC DNA]</scope>
</reference>
<dbReference type="EMBL" id="CAXDID020000073">
    <property type="protein sequence ID" value="CAL6015415.1"/>
    <property type="molecule type" value="Genomic_DNA"/>
</dbReference>
<dbReference type="AlphaFoldDB" id="A0AA86PQ76"/>
<gene>
    <name evidence="2" type="ORF">HINF_LOCUS24803</name>
    <name evidence="1" type="ORF">HINF_LOCUS29952</name>
</gene>
<name>A0AA86PQ76_9EUKA</name>
<proteinExistence type="predicted"/>
<keyword evidence="3" id="KW-1185">Reference proteome</keyword>
<accession>A0AA86PQ76</accession>
<evidence type="ECO:0000313" key="1">
    <source>
        <dbReference type="EMBL" id="CAI9942307.1"/>
    </source>
</evidence>
<protein>
    <submittedName>
        <fullName evidence="1">Uncharacterized protein</fullName>
    </submittedName>
</protein>
<evidence type="ECO:0000313" key="3">
    <source>
        <dbReference type="Proteomes" id="UP001642409"/>
    </source>
</evidence>
<organism evidence="1">
    <name type="scientific">Hexamita inflata</name>
    <dbReference type="NCBI Taxonomy" id="28002"/>
    <lineage>
        <taxon>Eukaryota</taxon>
        <taxon>Metamonada</taxon>
        <taxon>Diplomonadida</taxon>
        <taxon>Hexamitidae</taxon>
        <taxon>Hexamitinae</taxon>
        <taxon>Hexamita</taxon>
    </lineage>
</organism>
<reference evidence="1" key="1">
    <citation type="submission" date="2023-06" db="EMBL/GenBank/DDBJ databases">
        <authorList>
            <person name="Kurt Z."/>
        </authorList>
    </citation>
    <scope>NUCLEOTIDE SEQUENCE</scope>
</reference>
<dbReference type="Proteomes" id="UP001642409">
    <property type="component" value="Unassembled WGS sequence"/>
</dbReference>